<comment type="similarity">
    <text evidence="3">Belongs to the HAD-like hydrolase superfamily. SerB family.</text>
</comment>
<dbReference type="PANTHER" id="PTHR43344:SF2">
    <property type="entry name" value="PHOSPHOSERINE PHOSPHATASE"/>
    <property type="match status" value="1"/>
</dbReference>
<feature type="active site" description="Proton donor" evidence="11">
    <location>
        <position position="98"/>
    </location>
</feature>
<dbReference type="FunFam" id="3.40.50.1000:FF:000143">
    <property type="entry name" value="Phosphoserine phosphatase serb"/>
    <property type="match status" value="1"/>
</dbReference>
<keyword evidence="7" id="KW-0378">Hydrolase</keyword>
<evidence type="ECO:0000256" key="3">
    <source>
        <dbReference type="ARBA" id="ARBA00009184"/>
    </source>
</evidence>
<protein>
    <recommendedName>
        <fullName evidence="4">phosphoserine phosphatase</fullName>
        <ecNumber evidence="4">3.1.3.3</ecNumber>
    </recommendedName>
    <alternativeName>
        <fullName evidence="10">O-phosphoserine phosphohydrolase</fullName>
    </alternativeName>
</protein>
<keyword evidence="5" id="KW-0028">Amino-acid biosynthesis</keyword>
<evidence type="ECO:0000256" key="7">
    <source>
        <dbReference type="ARBA" id="ARBA00022801"/>
    </source>
</evidence>
<dbReference type="InterPro" id="IPR036412">
    <property type="entry name" value="HAD-like_sf"/>
</dbReference>
<dbReference type="SFLD" id="SFLDG01136">
    <property type="entry name" value="C1.6:_Phosphoserine_Phosphatas"/>
    <property type="match status" value="1"/>
</dbReference>
<dbReference type="CDD" id="cd07500">
    <property type="entry name" value="HAD_PSP"/>
    <property type="match status" value="1"/>
</dbReference>
<dbReference type="SUPFAM" id="SSF56784">
    <property type="entry name" value="HAD-like"/>
    <property type="match status" value="1"/>
</dbReference>
<dbReference type="GO" id="GO:0036424">
    <property type="term" value="F:L-phosphoserine phosphatase activity"/>
    <property type="evidence" value="ECO:0007669"/>
    <property type="project" value="InterPro"/>
</dbReference>
<comment type="pathway">
    <text evidence="2">Amino-acid biosynthesis; L-serine biosynthesis; L-serine from 3-phospho-D-glycerate: step 3/3.</text>
</comment>
<dbReference type="Pfam" id="PF00702">
    <property type="entry name" value="Hydrolase"/>
    <property type="match status" value="1"/>
</dbReference>
<dbReference type="PhylomeDB" id="A0A060T1Q8"/>
<evidence type="ECO:0000256" key="9">
    <source>
        <dbReference type="ARBA" id="ARBA00023299"/>
    </source>
</evidence>
<dbReference type="Gene3D" id="3.40.50.1000">
    <property type="entry name" value="HAD superfamily/HAD-like"/>
    <property type="match status" value="1"/>
</dbReference>
<dbReference type="GO" id="GO:0005737">
    <property type="term" value="C:cytoplasm"/>
    <property type="evidence" value="ECO:0007669"/>
    <property type="project" value="TreeGrafter"/>
</dbReference>
<keyword evidence="9" id="KW-0718">Serine biosynthesis</keyword>
<reference evidence="12" key="1">
    <citation type="submission" date="2014-02" db="EMBL/GenBank/DDBJ databases">
        <authorList>
            <person name="Genoscope - CEA"/>
        </authorList>
    </citation>
    <scope>NUCLEOTIDE SEQUENCE</scope>
    <source>
        <strain evidence="12">LS3</strain>
    </source>
</reference>
<comment type="cofactor">
    <cofactor evidence="1">
        <name>Mg(2+)</name>
        <dbReference type="ChEBI" id="CHEBI:18420"/>
    </cofactor>
</comment>
<evidence type="ECO:0000256" key="1">
    <source>
        <dbReference type="ARBA" id="ARBA00001946"/>
    </source>
</evidence>
<keyword evidence="8" id="KW-0460">Magnesium</keyword>
<evidence type="ECO:0000256" key="2">
    <source>
        <dbReference type="ARBA" id="ARBA00005135"/>
    </source>
</evidence>
<name>A0A060T1Q8_BLAAD</name>
<accession>A0A060T1Q8</accession>
<dbReference type="InterPro" id="IPR050582">
    <property type="entry name" value="HAD-like_SerB"/>
</dbReference>
<dbReference type="UniPathway" id="UPA00135">
    <property type="reaction ID" value="UER00198"/>
</dbReference>
<evidence type="ECO:0000256" key="8">
    <source>
        <dbReference type="ARBA" id="ARBA00022842"/>
    </source>
</evidence>
<dbReference type="SFLD" id="SFLDF00029">
    <property type="entry name" value="phosphoserine_phosphatase"/>
    <property type="match status" value="1"/>
</dbReference>
<feature type="active site" description="Nucleophile" evidence="11">
    <location>
        <position position="96"/>
    </location>
</feature>
<dbReference type="EC" id="3.1.3.3" evidence="4"/>
<dbReference type="NCBIfam" id="TIGR00338">
    <property type="entry name" value="serB"/>
    <property type="match status" value="1"/>
</dbReference>
<evidence type="ECO:0000256" key="4">
    <source>
        <dbReference type="ARBA" id="ARBA00012640"/>
    </source>
</evidence>
<dbReference type="GO" id="GO:0000287">
    <property type="term" value="F:magnesium ion binding"/>
    <property type="evidence" value="ECO:0007669"/>
    <property type="project" value="TreeGrafter"/>
</dbReference>
<dbReference type="GO" id="GO:0006564">
    <property type="term" value="P:L-serine biosynthetic process"/>
    <property type="evidence" value="ECO:0007669"/>
    <property type="project" value="UniProtKB-KW"/>
</dbReference>
<evidence type="ECO:0000256" key="6">
    <source>
        <dbReference type="ARBA" id="ARBA00022723"/>
    </source>
</evidence>
<keyword evidence="6" id="KW-0479">Metal-binding</keyword>
<evidence type="ECO:0000256" key="10">
    <source>
        <dbReference type="ARBA" id="ARBA00031693"/>
    </source>
</evidence>
<dbReference type="NCBIfam" id="TIGR01488">
    <property type="entry name" value="HAD-SF-IB"/>
    <property type="match status" value="1"/>
</dbReference>
<dbReference type="SFLD" id="SFLDS00003">
    <property type="entry name" value="Haloacid_Dehalogenase"/>
    <property type="match status" value="1"/>
</dbReference>
<dbReference type="EMBL" id="HG937693">
    <property type="protein sequence ID" value="CDP34888.1"/>
    <property type="molecule type" value="Genomic_DNA"/>
</dbReference>
<dbReference type="PANTHER" id="PTHR43344">
    <property type="entry name" value="PHOSPHOSERINE PHOSPHATASE"/>
    <property type="match status" value="1"/>
</dbReference>
<dbReference type="AlphaFoldDB" id="A0A060T1Q8"/>
<gene>
    <name evidence="12" type="ORF">GNLVRS02_ARAD1C22792g</name>
</gene>
<dbReference type="InterPro" id="IPR004469">
    <property type="entry name" value="PSP"/>
</dbReference>
<evidence type="ECO:0000256" key="11">
    <source>
        <dbReference type="PIRSR" id="PIRSR604469-1"/>
    </source>
</evidence>
<dbReference type="InterPro" id="IPR023214">
    <property type="entry name" value="HAD_sf"/>
</dbReference>
<sequence length="309" mass="33588">MLVATLIRQAQGAIPGEFVTRWTEFLSKHGYTIAHTTPLSEDSRVVDYTLRTDKDVKESVKELKAQALEFSAQSGVDVAVQEATENRKNKGLVVFDMDSTLIRQEVIDLIAAYANVEVEVSKITAAAMNGEIDFNQSLQQRVGLLKGIPSDVFEKLKDQIEFTPGAKELCRALKRQGVKLAVLSGGFIPLANWVKDQLGLDYAYANNLAVDTDKQVLTGETVGPIVNSSAKARLLQEIAAKEGVELDRVVAVGDGSNDLEMMAVAGYGIAFNAKPIVQQKAPAKINTGSLADVLYILGYTDKEQDLLTK</sequence>
<reference evidence="12" key="2">
    <citation type="submission" date="2014-06" db="EMBL/GenBank/DDBJ databases">
        <title>The complete genome of Blastobotrys (Arxula) adeninivorans LS3 - a yeast of biotechnological interest.</title>
        <authorList>
            <person name="Kunze G."/>
            <person name="Gaillardin C."/>
            <person name="Czernicka M."/>
            <person name="Durrens P."/>
            <person name="Martin T."/>
            <person name="Boer E."/>
            <person name="Gabaldon T."/>
            <person name="Cruz J."/>
            <person name="Talla E."/>
            <person name="Marck C."/>
            <person name="Goffeau A."/>
            <person name="Barbe V."/>
            <person name="Baret P."/>
            <person name="Baronian K."/>
            <person name="Beier S."/>
            <person name="Bleykasten C."/>
            <person name="Bode R."/>
            <person name="Casaregola S."/>
            <person name="Despons L."/>
            <person name="Fairhead C."/>
            <person name="Giersberg M."/>
            <person name="Gierski P."/>
            <person name="Hahnel U."/>
            <person name="Hartmann A."/>
            <person name="Jankowska D."/>
            <person name="Jubin C."/>
            <person name="Jung P."/>
            <person name="Lafontaine I."/>
            <person name="Leh-Louis V."/>
            <person name="Lemaire M."/>
            <person name="Marcet-Houben M."/>
            <person name="Mascher M."/>
            <person name="Morel G."/>
            <person name="Richard G.-F."/>
            <person name="Riechen J."/>
            <person name="Sacerdot C."/>
            <person name="Sarkar A."/>
            <person name="Savel G."/>
            <person name="Schacherer J."/>
            <person name="Sherman D."/>
            <person name="Straub M.-L."/>
            <person name="Stein N."/>
            <person name="Thierry A."/>
            <person name="Trautwein-Schult A."/>
            <person name="Westhof E."/>
            <person name="Worch S."/>
            <person name="Dujon B."/>
            <person name="Souciet J.-L."/>
            <person name="Wincker P."/>
            <person name="Scholz U."/>
            <person name="Neuveglise N."/>
        </authorList>
    </citation>
    <scope>NUCLEOTIDE SEQUENCE</scope>
    <source>
        <strain evidence="12">LS3</strain>
    </source>
</reference>
<evidence type="ECO:0000256" key="5">
    <source>
        <dbReference type="ARBA" id="ARBA00022605"/>
    </source>
</evidence>
<dbReference type="SFLD" id="SFLDG01137">
    <property type="entry name" value="C1.6.1:_Phosphoserine_Phosphat"/>
    <property type="match status" value="1"/>
</dbReference>
<evidence type="ECO:0000313" key="12">
    <source>
        <dbReference type="EMBL" id="CDP34888.1"/>
    </source>
</evidence>
<organism evidence="12">
    <name type="scientific">Blastobotrys adeninivorans</name>
    <name type="common">Yeast</name>
    <name type="synonym">Arxula adeninivorans</name>
    <dbReference type="NCBI Taxonomy" id="409370"/>
    <lineage>
        <taxon>Eukaryota</taxon>
        <taxon>Fungi</taxon>
        <taxon>Dikarya</taxon>
        <taxon>Ascomycota</taxon>
        <taxon>Saccharomycotina</taxon>
        <taxon>Dipodascomycetes</taxon>
        <taxon>Dipodascales</taxon>
        <taxon>Trichomonascaceae</taxon>
        <taxon>Blastobotrys</taxon>
    </lineage>
</organism>
<proteinExistence type="inferred from homology"/>